<keyword evidence="10" id="KW-1185">Reference proteome</keyword>
<dbReference type="FunFam" id="1.20.1250.20:FF:000140">
    <property type="entry name" value="Putative MFS phospholipid transporter"/>
    <property type="match status" value="1"/>
</dbReference>
<dbReference type="PANTHER" id="PTHR23508">
    <property type="entry name" value="CARBOXYLIC ACID TRANSPORTER PROTEIN HOMOLOG"/>
    <property type="match status" value="1"/>
</dbReference>
<feature type="transmembrane region" description="Helical" evidence="7">
    <location>
        <begin position="109"/>
        <end position="130"/>
    </location>
</feature>
<comment type="similarity">
    <text evidence="2">Belongs to the major facilitator superfamily. Sugar transporter (TC 2.A.1.1) family.</text>
</comment>
<feature type="transmembrane region" description="Helical" evidence="7">
    <location>
        <begin position="334"/>
        <end position="351"/>
    </location>
</feature>
<feature type="transmembrane region" description="Helical" evidence="7">
    <location>
        <begin position="357"/>
        <end position="376"/>
    </location>
</feature>
<keyword evidence="3" id="KW-0813">Transport</keyword>
<feature type="transmembrane region" description="Helical" evidence="7">
    <location>
        <begin position="136"/>
        <end position="157"/>
    </location>
</feature>
<dbReference type="PANTHER" id="PTHR23508:SF10">
    <property type="entry name" value="CARBOXYLIC ACID TRANSPORTER PROTEIN HOMOLOG"/>
    <property type="match status" value="1"/>
</dbReference>
<evidence type="ECO:0000256" key="1">
    <source>
        <dbReference type="ARBA" id="ARBA00004141"/>
    </source>
</evidence>
<dbReference type="GO" id="GO:0005886">
    <property type="term" value="C:plasma membrane"/>
    <property type="evidence" value="ECO:0007669"/>
    <property type="project" value="TreeGrafter"/>
</dbReference>
<dbReference type="InterPro" id="IPR020846">
    <property type="entry name" value="MFS_dom"/>
</dbReference>
<feature type="transmembrane region" description="Helical" evidence="7">
    <location>
        <begin position="253"/>
        <end position="274"/>
    </location>
</feature>
<evidence type="ECO:0000256" key="6">
    <source>
        <dbReference type="ARBA" id="ARBA00023136"/>
    </source>
</evidence>
<accession>A0AAE8M1Q8</accession>
<dbReference type="GO" id="GO:0046943">
    <property type="term" value="F:carboxylic acid transmembrane transporter activity"/>
    <property type="evidence" value="ECO:0007669"/>
    <property type="project" value="TreeGrafter"/>
</dbReference>
<dbReference type="SUPFAM" id="SSF103473">
    <property type="entry name" value="MFS general substrate transporter"/>
    <property type="match status" value="1"/>
</dbReference>
<evidence type="ECO:0000256" key="5">
    <source>
        <dbReference type="ARBA" id="ARBA00022989"/>
    </source>
</evidence>
<evidence type="ECO:0000313" key="10">
    <source>
        <dbReference type="Proteomes" id="UP001187734"/>
    </source>
</evidence>
<evidence type="ECO:0000313" key="9">
    <source>
        <dbReference type="EMBL" id="SPJ72293.1"/>
    </source>
</evidence>
<dbReference type="Proteomes" id="UP001187734">
    <property type="component" value="Unassembled WGS sequence"/>
</dbReference>
<feature type="transmembrane region" description="Helical" evidence="7">
    <location>
        <begin position="302"/>
        <end position="322"/>
    </location>
</feature>
<protein>
    <submittedName>
        <fullName evidence="9">Related to glycerophosphoinositol transporter</fullName>
    </submittedName>
</protein>
<dbReference type="EMBL" id="ONZP01000056">
    <property type="protein sequence ID" value="SPJ72293.1"/>
    <property type="molecule type" value="Genomic_DNA"/>
</dbReference>
<comment type="subcellular location">
    <subcellularLocation>
        <location evidence="1">Membrane</location>
        <topology evidence="1">Multi-pass membrane protein</topology>
    </subcellularLocation>
</comment>
<keyword evidence="4 7" id="KW-0812">Transmembrane</keyword>
<organism evidence="9 10">
    <name type="scientific">Fusarium torulosum</name>
    <dbReference type="NCBI Taxonomy" id="33205"/>
    <lineage>
        <taxon>Eukaryota</taxon>
        <taxon>Fungi</taxon>
        <taxon>Dikarya</taxon>
        <taxon>Ascomycota</taxon>
        <taxon>Pezizomycotina</taxon>
        <taxon>Sordariomycetes</taxon>
        <taxon>Hypocreomycetidae</taxon>
        <taxon>Hypocreales</taxon>
        <taxon>Nectriaceae</taxon>
        <taxon>Fusarium</taxon>
    </lineage>
</organism>
<keyword evidence="6 7" id="KW-0472">Membrane</keyword>
<dbReference type="InterPro" id="IPR005829">
    <property type="entry name" value="Sugar_transporter_CS"/>
</dbReference>
<evidence type="ECO:0000256" key="3">
    <source>
        <dbReference type="ARBA" id="ARBA00022448"/>
    </source>
</evidence>
<evidence type="ECO:0000256" key="2">
    <source>
        <dbReference type="ARBA" id="ARBA00010992"/>
    </source>
</evidence>
<dbReference type="AlphaFoldDB" id="A0AAE8M1Q8"/>
<evidence type="ECO:0000256" key="4">
    <source>
        <dbReference type="ARBA" id="ARBA00022692"/>
    </source>
</evidence>
<dbReference type="InterPro" id="IPR005828">
    <property type="entry name" value="MFS_sugar_transport-like"/>
</dbReference>
<evidence type="ECO:0000259" key="8">
    <source>
        <dbReference type="PROSITE" id="PS50850"/>
    </source>
</evidence>
<gene>
    <name evidence="9" type="ORF">FTOL_02021</name>
</gene>
<feature type="transmembrane region" description="Helical" evidence="7">
    <location>
        <begin position="213"/>
        <end position="232"/>
    </location>
</feature>
<dbReference type="Pfam" id="PF00083">
    <property type="entry name" value="Sugar_tr"/>
    <property type="match status" value="1"/>
</dbReference>
<feature type="domain" description="Major facilitator superfamily (MFS) profile" evidence="8">
    <location>
        <begin position="42"/>
        <end position="456"/>
    </location>
</feature>
<feature type="transmembrane region" description="Helical" evidence="7">
    <location>
        <begin position="83"/>
        <end position="102"/>
    </location>
</feature>
<feature type="transmembrane region" description="Helical" evidence="7">
    <location>
        <begin position="432"/>
        <end position="452"/>
    </location>
</feature>
<proteinExistence type="inferred from homology"/>
<comment type="caution">
    <text evidence="9">The sequence shown here is derived from an EMBL/GenBank/DDBJ whole genome shotgun (WGS) entry which is preliminary data.</text>
</comment>
<dbReference type="Gene3D" id="1.20.1250.20">
    <property type="entry name" value="MFS general substrate transporter like domains"/>
    <property type="match status" value="1"/>
</dbReference>
<dbReference type="PROSITE" id="PS00216">
    <property type="entry name" value="SUGAR_TRANSPORT_1"/>
    <property type="match status" value="1"/>
</dbReference>
<feature type="transmembrane region" description="Helical" evidence="7">
    <location>
        <begin position="178"/>
        <end position="207"/>
    </location>
</feature>
<dbReference type="InterPro" id="IPR036259">
    <property type="entry name" value="MFS_trans_sf"/>
</dbReference>
<reference evidence="9" key="1">
    <citation type="submission" date="2018-03" db="EMBL/GenBank/DDBJ databases">
        <authorList>
            <person name="Guldener U."/>
        </authorList>
    </citation>
    <scope>NUCLEOTIDE SEQUENCE</scope>
</reference>
<dbReference type="PROSITE" id="PS50850">
    <property type="entry name" value="MFS"/>
    <property type="match status" value="1"/>
</dbReference>
<evidence type="ECO:0000256" key="7">
    <source>
        <dbReference type="SAM" id="Phobius"/>
    </source>
</evidence>
<keyword evidence="5 7" id="KW-1133">Transmembrane helix</keyword>
<name>A0AAE8M1Q8_9HYPO</name>
<sequence>MAHIVDKNEMSADKAIAVSSDGSVSAGPDANEPVQRVAGKLDVLTQGVALFSDGYNIQIIGYMNTVLTKLYPKEMTPEVKTRLSNSILIGDIFGMLLFGLCIDRFGRRIGILLTTFFLVLGIVIATASHGTTVEGMFWMMVIGRGIAGVGAGGEYTVCTSQAVECADSTEAMRKRRGMLVAVSTNAAIISGFVASSIVSLIVIAAYGGEAHDGIWRICFGIGIILPLGIFFFRLRLTDSTQYKKHAIQHKIPYWLAIKFYWKPLLGCCSAWFLYDAVVYPFNLLAPTLVAGFSDDQTMQESIGWSALINFFALPGAFIGALLMDRIGRRQTYALGWSIVCVFGFVIGGTMYPLSSPAAFPAFVTLYGLFQTFLSVGPGDCNFLVSSESFPTPLRGHFLGFAAAVGKVGAVAGTQALSKCLVSFDDKLQGQQVVFLIGSAISVVGVFCVWFLIPNHPETLEEEDARFKAFLEKSGYDTSQMGLKV</sequence>